<dbReference type="GO" id="GO:0008270">
    <property type="term" value="F:zinc ion binding"/>
    <property type="evidence" value="ECO:0007669"/>
    <property type="project" value="InterPro"/>
</dbReference>
<accession>A0A3F3PKV1</accession>
<dbReference type="GO" id="GO:0006351">
    <property type="term" value="P:DNA-templated transcription"/>
    <property type="evidence" value="ECO:0007669"/>
    <property type="project" value="InterPro"/>
</dbReference>
<dbReference type="SMART" id="SM00906">
    <property type="entry name" value="Fungal_trans"/>
    <property type="match status" value="1"/>
</dbReference>
<dbReference type="InterPro" id="IPR051711">
    <property type="entry name" value="Stress_Response_Reg"/>
</dbReference>
<dbReference type="EMBL" id="KZ852107">
    <property type="protein sequence ID" value="RDH26966.1"/>
    <property type="molecule type" value="Genomic_DNA"/>
</dbReference>
<organism evidence="8 9">
    <name type="scientific">Aspergillus welwitschiae</name>
    <dbReference type="NCBI Taxonomy" id="1341132"/>
    <lineage>
        <taxon>Eukaryota</taxon>
        <taxon>Fungi</taxon>
        <taxon>Dikarya</taxon>
        <taxon>Ascomycota</taxon>
        <taxon>Pezizomycotina</taxon>
        <taxon>Eurotiomycetes</taxon>
        <taxon>Eurotiomycetidae</taxon>
        <taxon>Eurotiales</taxon>
        <taxon>Aspergillaceae</taxon>
        <taxon>Aspergillus</taxon>
        <taxon>Aspergillus subgen. Circumdati</taxon>
    </lineage>
</organism>
<keyword evidence="4" id="KW-0238">DNA-binding</keyword>
<proteinExistence type="predicted"/>
<keyword evidence="5" id="KW-0804">Transcription</keyword>
<dbReference type="InterPro" id="IPR007219">
    <property type="entry name" value="XnlR_reg_dom"/>
</dbReference>
<dbReference type="GO" id="GO:0005634">
    <property type="term" value="C:nucleus"/>
    <property type="evidence" value="ECO:0007669"/>
    <property type="project" value="UniProtKB-SubCell"/>
</dbReference>
<dbReference type="PROSITE" id="PS50048">
    <property type="entry name" value="ZN2_CY6_FUNGAL_2"/>
    <property type="match status" value="1"/>
</dbReference>
<dbReference type="Pfam" id="PF04082">
    <property type="entry name" value="Fungal_trans"/>
    <property type="match status" value="1"/>
</dbReference>
<dbReference type="GO" id="GO:0045944">
    <property type="term" value="P:positive regulation of transcription by RNA polymerase II"/>
    <property type="evidence" value="ECO:0007669"/>
    <property type="project" value="TreeGrafter"/>
</dbReference>
<comment type="subcellular location">
    <subcellularLocation>
        <location evidence="1">Nucleus</location>
    </subcellularLocation>
</comment>
<gene>
    <name evidence="8" type="ORF">BDQ94DRAFT_164039</name>
</gene>
<dbReference type="Pfam" id="PF00172">
    <property type="entry name" value="Zn_clus"/>
    <property type="match status" value="1"/>
</dbReference>
<dbReference type="AlphaFoldDB" id="A0A3F3PKV1"/>
<feature type="domain" description="Zn(2)-C6 fungal-type" evidence="7">
    <location>
        <begin position="17"/>
        <end position="46"/>
    </location>
</feature>
<dbReference type="SMART" id="SM00066">
    <property type="entry name" value="GAL4"/>
    <property type="match status" value="1"/>
</dbReference>
<keyword evidence="3" id="KW-0805">Transcription regulation</keyword>
<dbReference type="CDD" id="cd12148">
    <property type="entry name" value="fungal_TF_MHR"/>
    <property type="match status" value="1"/>
</dbReference>
<dbReference type="CDD" id="cd00067">
    <property type="entry name" value="GAL4"/>
    <property type="match status" value="1"/>
</dbReference>
<dbReference type="GO" id="GO:0043565">
    <property type="term" value="F:sequence-specific DNA binding"/>
    <property type="evidence" value="ECO:0007669"/>
    <property type="project" value="TreeGrafter"/>
</dbReference>
<dbReference type="PANTHER" id="PTHR47540">
    <property type="entry name" value="THIAMINE REPRESSIBLE GENES REGULATORY PROTEIN THI5"/>
    <property type="match status" value="1"/>
</dbReference>
<evidence type="ECO:0000256" key="1">
    <source>
        <dbReference type="ARBA" id="ARBA00004123"/>
    </source>
</evidence>
<reference evidence="8 9" key="1">
    <citation type="submission" date="2018-07" db="EMBL/GenBank/DDBJ databases">
        <title>The genomes of Aspergillus section Nigri reveals drivers in fungal speciation.</title>
        <authorList>
            <consortium name="DOE Joint Genome Institute"/>
            <person name="Vesth T.C."/>
            <person name="Nybo J."/>
            <person name="Theobald S."/>
            <person name="Brandl J."/>
            <person name="Frisvad J.C."/>
            <person name="Nielsen K.F."/>
            <person name="Lyhne E.K."/>
            <person name="Kogle M.E."/>
            <person name="Kuo A."/>
            <person name="Riley R."/>
            <person name="Clum A."/>
            <person name="Nolan M."/>
            <person name="Lipzen A."/>
            <person name="Salamov A."/>
            <person name="Henrissat B."/>
            <person name="Wiebenga A."/>
            <person name="De vries R.P."/>
            <person name="Grigoriev I.V."/>
            <person name="Mortensen U.H."/>
            <person name="Andersen M.R."/>
            <person name="Baker S.E."/>
        </authorList>
    </citation>
    <scope>NUCLEOTIDE SEQUENCE [LARGE SCALE GENOMIC DNA]</scope>
    <source>
        <strain evidence="8 9">CBS 139.54b</strain>
    </source>
</reference>
<dbReference type="InterPro" id="IPR001138">
    <property type="entry name" value="Zn2Cys6_DnaBD"/>
</dbReference>
<dbReference type="STRING" id="1341132.A0A3F3PKV1"/>
<sequence>MASRVHRRQKLDRVTNACERCKKRKVKCSGNSPCETCTSRGATCIFQKAEKKVIVSERYLRHLQECYTRTEAAHKERETSCTDNRSSPTTREVASPNIRLNEVVGEGPIMNPLVSSTSFYLRDTIGHYRFCGPSSTWSFSQRVFLMLKAHEPNFLSPELPFHVDGSIWELRWTRTTLDDSSMFEGLPSLNDMLYLLTVVKHHSCEMLFLVDEQEFMPRLHEFYEKGIETAKRNLLWFVQYLLIVALAKGLLAVSKSPGTPPGSPFFERAMSLMPEFVPLQRHPNLAMQVLILTCLYLVLVDMKGAAYSYIGQAIRMCIIEGLHREPPVEIFGSQFGNQCRNIWWTAYILDRQLSAMVGAPTSIQDAEITSSLPILYDNSESAKVLTAHVKLSRVVGDVLGSVYTADIGRRRSFISTIQSVLRDMAGILRDIEDISAMNAHQSLRTVSAVTSNLALTYHQCIVLATRPLFFYFLVGRLKKRGSHCERNRPLVSPQLKPLLETSLQSANFSLRTSTLLHEQSLLESLLPLNLDNIFSSAFIIIVASFIDPLLVPDMPTYVTAASKILDKLVSKGNLAAHSRRLELDLLLQMTQHIAHSEGAGKEDGRNNIRGEAVQWGQEETLRPGYADQLSTEVDAQGMTHMEILNLAEQLDTIGDSAWGDDFEFEYSNIWV</sequence>
<dbReference type="Proteomes" id="UP000253729">
    <property type="component" value="Unassembled WGS sequence"/>
</dbReference>
<evidence type="ECO:0000259" key="7">
    <source>
        <dbReference type="PROSITE" id="PS50048"/>
    </source>
</evidence>
<dbReference type="RefSeq" id="XP_026619988.1">
    <property type="nucleotide sequence ID" value="XM_026769888.1"/>
</dbReference>
<evidence type="ECO:0000256" key="3">
    <source>
        <dbReference type="ARBA" id="ARBA00023015"/>
    </source>
</evidence>
<dbReference type="SUPFAM" id="SSF57701">
    <property type="entry name" value="Zn2/Cys6 DNA-binding domain"/>
    <property type="match status" value="1"/>
</dbReference>
<evidence type="ECO:0000256" key="5">
    <source>
        <dbReference type="ARBA" id="ARBA00023163"/>
    </source>
</evidence>
<evidence type="ECO:0000313" key="8">
    <source>
        <dbReference type="EMBL" id="RDH26966.1"/>
    </source>
</evidence>
<evidence type="ECO:0000256" key="6">
    <source>
        <dbReference type="ARBA" id="ARBA00023242"/>
    </source>
</evidence>
<evidence type="ECO:0000313" key="9">
    <source>
        <dbReference type="Proteomes" id="UP000253729"/>
    </source>
</evidence>
<dbReference type="Gene3D" id="4.10.240.10">
    <property type="entry name" value="Zn(2)-C6 fungal-type DNA-binding domain"/>
    <property type="match status" value="1"/>
</dbReference>
<evidence type="ECO:0000256" key="2">
    <source>
        <dbReference type="ARBA" id="ARBA00022723"/>
    </source>
</evidence>
<dbReference type="PROSITE" id="PS00463">
    <property type="entry name" value="ZN2_CY6_FUNGAL_1"/>
    <property type="match status" value="1"/>
</dbReference>
<dbReference type="PANTHER" id="PTHR47540:SF6">
    <property type="entry name" value="ZN(II)2CYS6 TRANSCRIPTION FACTOR (EUROFUNG)"/>
    <property type="match status" value="1"/>
</dbReference>
<keyword evidence="9" id="KW-1185">Reference proteome</keyword>
<keyword evidence="6" id="KW-0539">Nucleus</keyword>
<name>A0A3F3PKV1_9EURO</name>
<dbReference type="GeneID" id="38138244"/>
<keyword evidence="2" id="KW-0479">Metal-binding</keyword>
<protein>
    <recommendedName>
        <fullName evidence="7">Zn(2)-C6 fungal-type domain-containing protein</fullName>
    </recommendedName>
</protein>
<evidence type="ECO:0000256" key="4">
    <source>
        <dbReference type="ARBA" id="ARBA00023125"/>
    </source>
</evidence>
<dbReference type="GO" id="GO:0000981">
    <property type="term" value="F:DNA-binding transcription factor activity, RNA polymerase II-specific"/>
    <property type="evidence" value="ECO:0007669"/>
    <property type="project" value="InterPro"/>
</dbReference>
<dbReference type="InterPro" id="IPR036864">
    <property type="entry name" value="Zn2-C6_fun-type_DNA-bd_sf"/>
</dbReference>